<dbReference type="SMART" id="SM00225">
    <property type="entry name" value="BTB"/>
    <property type="match status" value="1"/>
</dbReference>
<dbReference type="Proteomes" id="UP000076532">
    <property type="component" value="Unassembled WGS sequence"/>
</dbReference>
<keyword evidence="4" id="KW-1185">Reference proteome</keyword>
<feature type="compositionally biased region" description="Basic and acidic residues" evidence="1">
    <location>
        <begin position="13"/>
        <end position="24"/>
    </location>
</feature>
<evidence type="ECO:0000313" key="3">
    <source>
        <dbReference type="EMBL" id="KZP32774.1"/>
    </source>
</evidence>
<dbReference type="CDD" id="cd18186">
    <property type="entry name" value="BTB_POZ_ZBTB_KLHL-like"/>
    <property type="match status" value="1"/>
</dbReference>
<dbReference type="SUPFAM" id="SSF54695">
    <property type="entry name" value="POZ domain"/>
    <property type="match status" value="1"/>
</dbReference>
<dbReference type="PROSITE" id="PS50097">
    <property type="entry name" value="BTB"/>
    <property type="match status" value="1"/>
</dbReference>
<protein>
    <recommendedName>
        <fullName evidence="2">BTB domain-containing protein</fullName>
    </recommendedName>
</protein>
<feature type="region of interest" description="Disordered" evidence="1">
    <location>
        <begin position="1"/>
        <end position="27"/>
    </location>
</feature>
<gene>
    <name evidence="3" type="ORF">FIBSPDRAFT_811556</name>
</gene>
<evidence type="ECO:0000313" key="4">
    <source>
        <dbReference type="Proteomes" id="UP000076532"/>
    </source>
</evidence>
<dbReference type="Pfam" id="PF00651">
    <property type="entry name" value="BTB"/>
    <property type="match status" value="1"/>
</dbReference>
<feature type="domain" description="BTB" evidence="2">
    <location>
        <begin position="36"/>
        <end position="106"/>
    </location>
</feature>
<dbReference type="InterPro" id="IPR000210">
    <property type="entry name" value="BTB/POZ_dom"/>
</dbReference>
<organism evidence="3 4">
    <name type="scientific">Athelia psychrophila</name>
    <dbReference type="NCBI Taxonomy" id="1759441"/>
    <lineage>
        <taxon>Eukaryota</taxon>
        <taxon>Fungi</taxon>
        <taxon>Dikarya</taxon>
        <taxon>Basidiomycota</taxon>
        <taxon>Agaricomycotina</taxon>
        <taxon>Agaricomycetes</taxon>
        <taxon>Agaricomycetidae</taxon>
        <taxon>Atheliales</taxon>
        <taxon>Atheliaceae</taxon>
        <taxon>Athelia</taxon>
    </lineage>
</organism>
<reference evidence="3 4" key="1">
    <citation type="journal article" date="2016" name="Mol. Biol. Evol.">
        <title>Comparative Genomics of Early-Diverging Mushroom-Forming Fungi Provides Insights into the Origins of Lignocellulose Decay Capabilities.</title>
        <authorList>
            <person name="Nagy L.G."/>
            <person name="Riley R."/>
            <person name="Tritt A."/>
            <person name="Adam C."/>
            <person name="Daum C."/>
            <person name="Floudas D."/>
            <person name="Sun H."/>
            <person name="Yadav J.S."/>
            <person name="Pangilinan J."/>
            <person name="Larsson K.H."/>
            <person name="Matsuura K."/>
            <person name="Barry K."/>
            <person name="Labutti K."/>
            <person name="Kuo R."/>
            <person name="Ohm R.A."/>
            <person name="Bhattacharya S.S."/>
            <person name="Shirouzu T."/>
            <person name="Yoshinaga Y."/>
            <person name="Martin F.M."/>
            <person name="Grigoriev I.V."/>
            <person name="Hibbett D.S."/>
        </authorList>
    </citation>
    <scope>NUCLEOTIDE SEQUENCE [LARGE SCALE GENOMIC DNA]</scope>
    <source>
        <strain evidence="3 4">CBS 109695</strain>
    </source>
</reference>
<dbReference type="Gene3D" id="3.30.710.10">
    <property type="entry name" value="Potassium Channel Kv1.1, Chain A"/>
    <property type="match status" value="1"/>
</dbReference>
<sequence length="338" mass="38673">MNSSIAQPPAKRPRCDPEEHEASPKRIRSTPWFEDGNIVLETEGVQFKVYKGILAANSAIFRDMFVVAQAQGELVDGCPVVRLTDKPKDLGYVLEALHDSRTWLEENDCENKKPIPLVVVEAFLRLGRKYEIDHLRQQAVQRLTVAFPSDLNKCRTLFATNALPSIQYSVRAYLALVNVLRENELLVHLPTLFFLLILADHYDQLPIITPAPGTQQPMLSYTDIQLCHKAHIKLMHLHATMVISWVQPWEARHARSANVCKAERWRLWRGWFYSADSFNGPMGSTFGDWKDEWGKGLCGECNTHARQKFAEGQEKAFEMLPAMFDLPGWGELREKWST</sequence>
<proteinExistence type="predicted"/>
<dbReference type="OrthoDB" id="3218112at2759"/>
<dbReference type="AlphaFoldDB" id="A0A166VIS4"/>
<accession>A0A166VIS4</accession>
<name>A0A166VIS4_9AGAM</name>
<dbReference type="InterPro" id="IPR011333">
    <property type="entry name" value="SKP1/BTB/POZ_sf"/>
</dbReference>
<dbReference type="EMBL" id="KV417484">
    <property type="protein sequence ID" value="KZP32774.1"/>
    <property type="molecule type" value="Genomic_DNA"/>
</dbReference>
<evidence type="ECO:0000256" key="1">
    <source>
        <dbReference type="SAM" id="MobiDB-lite"/>
    </source>
</evidence>
<evidence type="ECO:0000259" key="2">
    <source>
        <dbReference type="PROSITE" id="PS50097"/>
    </source>
</evidence>